<evidence type="ECO:0000256" key="1">
    <source>
        <dbReference type="ARBA" id="ARBA00004948"/>
    </source>
</evidence>
<dbReference type="CDD" id="cd01169">
    <property type="entry name" value="HMPP_kinase"/>
    <property type="match status" value="1"/>
</dbReference>
<reference evidence="8" key="1">
    <citation type="submission" date="2023-03" db="EMBL/GenBank/DDBJ databases">
        <authorList>
            <person name="Cleenwerck I."/>
        </authorList>
    </citation>
    <scope>NUCLEOTIDE SEQUENCE</scope>
    <source>
        <strain evidence="8">LMG 32879</strain>
    </source>
</reference>
<dbReference type="GO" id="GO:0008972">
    <property type="term" value="F:phosphomethylpyrimidine kinase activity"/>
    <property type="evidence" value="ECO:0007669"/>
    <property type="project" value="InterPro"/>
</dbReference>
<comment type="pathway">
    <text evidence="1">Cofactor biosynthesis; thiamine diphosphate biosynthesis.</text>
</comment>
<dbReference type="GO" id="GO:0005524">
    <property type="term" value="F:ATP binding"/>
    <property type="evidence" value="ECO:0007669"/>
    <property type="project" value="UniProtKB-KW"/>
</dbReference>
<dbReference type="SUPFAM" id="SSF53613">
    <property type="entry name" value="Ribokinase-like"/>
    <property type="match status" value="1"/>
</dbReference>
<organism evidence="8 9">
    <name type="scientific">Brytella acorum</name>
    <dbReference type="NCBI Taxonomy" id="2959299"/>
    <lineage>
        <taxon>Bacteria</taxon>
        <taxon>Pseudomonadati</taxon>
        <taxon>Pseudomonadota</taxon>
        <taxon>Alphaproteobacteria</taxon>
        <taxon>Acetobacterales</taxon>
        <taxon>Acetobacteraceae</taxon>
        <taxon>Brytella</taxon>
    </lineage>
</organism>
<proteinExistence type="predicted"/>
<keyword evidence="4" id="KW-0547">Nucleotide-binding</keyword>
<keyword evidence="6" id="KW-0067">ATP-binding</keyword>
<dbReference type="NCBIfam" id="TIGR00097">
    <property type="entry name" value="HMP-P_kinase"/>
    <property type="match status" value="1"/>
</dbReference>
<dbReference type="InterPro" id="IPR004399">
    <property type="entry name" value="HMP/HMP-P_kinase_dom"/>
</dbReference>
<dbReference type="FunFam" id="3.40.1190.20:FF:000003">
    <property type="entry name" value="Phosphomethylpyrimidine kinase ThiD"/>
    <property type="match status" value="1"/>
</dbReference>
<dbReference type="Gene3D" id="3.40.1190.20">
    <property type="match status" value="1"/>
</dbReference>
<evidence type="ECO:0000259" key="7">
    <source>
        <dbReference type="Pfam" id="PF08543"/>
    </source>
</evidence>
<keyword evidence="3 8" id="KW-0808">Transferase</keyword>
<dbReference type="EC" id="2.7.1.49" evidence="2"/>
<evidence type="ECO:0000256" key="3">
    <source>
        <dbReference type="ARBA" id="ARBA00022679"/>
    </source>
</evidence>
<dbReference type="Proteomes" id="UP001176960">
    <property type="component" value="Unassembled WGS sequence"/>
</dbReference>
<evidence type="ECO:0000256" key="6">
    <source>
        <dbReference type="ARBA" id="ARBA00022840"/>
    </source>
</evidence>
<evidence type="ECO:0000256" key="4">
    <source>
        <dbReference type="ARBA" id="ARBA00022741"/>
    </source>
</evidence>
<keyword evidence="5 8" id="KW-0418">Kinase</keyword>
<gene>
    <name evidence="8" type="primary">thiD</name>
    <name evidence="8" type="ORF">LMG32879_001614</name>
</gene>
<protein>
    <recommendedName>
        <fullName evidence="2">hydroxymethylpyrimidine kinase</fullName>
        <ecNumber evidence="2">2.7.1.49</ecNumber>
    </recommendedName>
</protein>
<dbReference type="GO" id="GO:0008902">
    <property type="term" value="F:hydroxymethylpyrimidine kinase activity"/>
    <property type="evidence" value="ECO:0007669"/>
    <property type="project" value="UniProtKB-EC"/>
</dbReference>
<dbReference type="GO" id="GO:0009228">
    <property type="term" value="P:thiamine biosynthetic process"/>
    <property type="evidence" value="ECO:0007669"/>
    <property type="project" value="InterPro"/>
</dbReference>
<dbReference type="GO" id="GO:0005829">
    <property type="term" value="C:cytosol"/>
    <property type="evidence" value="ECO:0007669"/>
    <property type="project" value="TreeGrafter"/>
</dbReference>
<accession>A0AA35UWH7</accession>
<dbReference type="InterPro" id="IPR029056">
    <property type="entry name" value="Ribokinase-like"/>
</dbReference>
<evidence type="ECO:0000313" key="8">
    <source>
        <dbReference type="EMBL" id="CAI9120775.1"/>
    </source>
</evidence>
<dbReference type="EMBL" id="CATKSH010000008">
    <property type="protein sequence ID" value="CAI9120775.1"/>
    <property type="molecule type" value="Genomic_DNA"/>
</dbReference>
<evidence type="ECO:0000256" key="2">
    <source>
        <dbReference type="ARBA" id="ARBA00012135"/>
    </source>
</evidence>
<dbReference type="InterPro" id="IPR013749">
    <property type="entry name" value="PM/HMP-P_kinase-1"/>
</dbReference>
<feature type="domain" description="Pyridoxamine kinase/Phosphomethylpyrimidine kinase" evidence="7">
    <location>
        <begin position="12"/>
        <end position="256"/>
    </location>
</feature>
<evidence type="ECO:0000256" key="5">
    <source>
        <dbReference type="ARBA" id="ARBA00022777"/>
    </source>
</evidence>
<comment type="caution">
    <text evidence="8">The sequence shown here is derived from an EMBL/GenBank/DDBJ whole genome shotgun (WGS) entry which is preliminary data.</text>
</comment>
<dbReference type="AlphaFoldDB" id="A0AA35UWH7"/>
<dbReference type="Pfam" id="PF08543">
    <property type="entry name" value="Phos_pyr_kin"/>
    <property type="match status" value="1"/>
</dbReference>
<dbReference type="PANTHER" id="PTHR20858">
    <property type="entry name" value="PHOSPHOMETHYLPYRIMIDINE KINASE"/>
    <property type="match status" value="1"/>
</dbReference>
<evidence type="ECO:0000313" key="9">
    <source>
        <dbReference type="Proteomes" id="UP001176960"/>
    </source>
</evidence>
<keyword evidence="9" id="KW-1185">Reference proteome</keyword>
<sequence length="275" mass="28314">MHGRVLIVAGSDSGGGAGIQADIKTITALNGFAMTAITALTAQNTIGVQDIYPVPAAFVARQMASVFDDLGIDAVKTGMLPSADIITAVCDVLDDRTVAACVVDPVMVASSGASLIKGDAVAAMKERLFPKATVLTPNIPEAEILTGARITDVEDMVETARQLRHDGAAAVLVKGGHLSGGRLTDVLATENGIRLFEGERIESRATHGTGCSLASAIATGLAQGQPLEAAVERARRFVRLAIIHAIELGSGPSGPMNHAVTVTSAGECRAEPLKR</sequence>
<name>A0AA35UWH7_9PROT</name>
<dbReference type="RefSeq" id="WP_289841028.1">
    <property type="nucleotide sequence ID" value="NZ_CATKSH010000008.1"/>
</dbReference>
<dbReference type="PANTHER" id="PTHR20858:SF17">
    <property type="entry name" value="HYDROXYMETHYLPYRIMIDINE_PHOSPHOMETHYLPYRIMIDINE KINASE THI20-RELATED"/>
    <property type="match status" value="1"/>
</dbReference>